<evidence type="ECO:0000313" key="2">
    <source>
        <dbReference type="Proteomes" id="UP001064971"/>
    </source>
</evidence>
<name>A0ABN6RIN9_9DEIO</name>
<dbReference type="EMBL" id="AP026560">
    <property type="protein sequence ID" value="BDP42534.1"/>
    <property type="molecule type" value="Genomic_DNA"/>
</dbReference>
<proteinExistence type="predicted"/>
<dbReference type="RefSeq" id="WP_264775226.1">
    <property type="nucleotide sequence ID" value="NZ_AP026560.1"/>
</dbReference>
<gene>
    <name evidence="1" type="ORF">DAETH_25030</name>
</gene>
<sequence>MSSQAERALLFDLRCRTRREVAEALHRLSTEPGDPEAGRLLRGRYLAALHSAAALREVRAAARELAGRPLGG</sequence>
<keyword evidence="2" id="KW-1185">Reference proteome</keyword>
<accession>A0ABN6RIN9</accession>
<dbReference type="Proteomes" id="UP001064971">
    <property type="component" value="Chromosome"/>
</dbReference>
<reference evidence="1" key="1">
    <citation type="submission" date="2022-07" db="EMBL/GenBank/DDBJ databases">
        <title>Complete Genome Sequence of the Radioresistant Bacterium Deinococcus aetherius ST0316, Isolated from the Air Dust collected in Lower Stratosphere above Japan.</title>
        <authorList>
            <person name="Satoh K."/>
            <person name="Hagiwara K."/>
            <person name="Katsumata K."/>
            <person name="Kubo A."/>
            <person name="Yokobori S."/>
            <person name="Yamagishi A."/>
            <person name="Oono Y."/>
            <person name="Narumi I."/>
        </authorList>
    </citation>
    <scope>NUCLEOTIDE SEQUENCE</scope>
    <source>
        <strain evidence="1">ST0316</strain>
    </source>
</reference>
<organism evidence="1 2">
    <name type="scientific">Deinococcus aetherius</name>
    <dbReference type="NCBI Taxonomy" id="200252"/>
    <lineage>
        <taxon>Bacteria</taxon>
        <taxon>Thermotogati</taxon>
        <taxon>Deinococcota</taxon>
        <taxon>Deinococci</taxon>
        <taxon>Deinococcales</taxon>
        <taxon>Deinococcaceae</taxon>
        <taxon>Deinococcus</taxon>
    </lineage>
</organism>
<evidence type="ECO:0000313" key="1">
    <source>
        <dbReference type="EMBL" id="BDP42534.1"/>
    </source>
</evidence>
<protein>
    <submittedName>
        <fullName evidence="1">Uncharacterized protein</fullName>
    </submittedName>
</protein>